<dbReference type="PANTHER" id="PTHR43095">
    <property type="entry name" value="SUGAR KINASE"/>
    <property type="match status" value="1"/>
</dbReference>
<dbReference type="InterPro" id="IPR018484">
    <property type="entry name" value="FGGY_N"/>
</dbReference>
<dbReference type="Gene3D" id="3.30.420.40">
    <property type="match status" value="2"/>
</dbReference>
<reference evidence="5" key="1">
    <citation type="submission" date="2022-10" db="EMBL/GenBank/DDBJ databases">
        <title>Algoriphagus sp. a novel bacteria isolate from halophytes salicornia europaea.</title>
        <authorList>
            <person name="Peng Y."/>
            <person name="Jiang L."/>
            <person name="Lee J."/>
        </authorList>
    </citation>
    <scope>NUCLEOTIDE SEQUENCE</scope>
    <source>
        <strain evidence="5">TR-M5</strain>
    </source>
</reference>
<accession>A0ABY6MJ57</accession>
<dbReference type="Proteomes" id="UP001163156">
    <property type="component" value="Chromosome"/>
</dbReference>
<organism evidence="5 6">
    <name type="scientific">Algoriphagus halophytocola</name>
    <dbReference type="NCBI Taxonomy" id="2991499"/>
    <lineage>
        <taxon>Bacteria</taxon>
        <taxon>Pseudomonadati</taxon>
        <taxon>Bacteroidota</taxon>
        <taxon>Cytophagia</taxon>
        <taxon>Cytophagales</taxon>
        <taxon>Cyclobacteriaceae</taxon>
        <taxon>Algoriphagus</taxon>
    </lineage>
</organism>
<dbReference type="InterPro" id="IPR000577">
    <property type="entry name" value="Carb_kinase_FGGY"/>
</dbReference>
<dbReference type="InterPro" id="IPR043129">
    <property type="entry name" value="ATPase_NBD"/>
</dbReference>
<dbReference type="GO" id="GO:0016301">
    <property type="term" value="F:kinase activity"/>
    <property type="evidence" value="ECO:0007669"/>
    <property type="project" value="UniProtKB-KW"/>
</dbReference>
<proteinExistence type="inferred from homology"/>
<feature type="domain" description="Carbohydrate kinase FGGY N-terminal" evidence="4">
    <location>
        <begin position="5"/>
        <end position="249"/>
    </location>
</feature>
<dbReference type="RefSeq" id="WP_264810488.1">
    <property type="nucleotide sequence ID" value="NZ_CP110226.1"/>
</dbReference>
<keyword evidence="2" id="KW-0808">Transferase</keyword>
<dbReference type="PANTHER" id="PTHR43095:SF5">
    <property type="entry name" value="XYLULOSE KINASE"/>
    <property type="match status" value="1"/>
</dbReference>
<keyword evidence="3 5" id="KW-0418">Kinase</keyword>
<evidence type="ECO:0000313" key="6">
    <source>
        <dbReference type="Proteomes" id="UP001163156"/>
    </source>
</evidence>
<sequence length="500" mass="54907">MRTLLLGIDIGSSSVKTSLLDADTGKSIMSKSFPEEEMIIESPQSGWAEQDPENWWKYVKQATKYVLQQAQVKSGEVKGIGIAYQMHGLVLVDKDQNVLRPSIIWCDSRAVPIGEKAFRELGEEYCLKNLLNSPGNFTASKLRWVIENEPELAAKIHKMMLPGDFIAMKLSGEILTSETGLSEGIFWDFQANGLSDQVLDNYKISKSWIPEVVPSYSIQGKVSESASQETGLDAGVPISYRAGDQPNNAFSLQVLKPGELATTAGTSGTVYGVADKPLYDPLSRVNTFVHVNHSEQNPSYGVLLCVNGTGILNSWLKKLLGAGHIDYDEMNTLGSAAPIGSDGLSFIPFGNGVERIMKNKAVGAHLLGLDLLKHDKRHMIRAAQEGIVSALTYGFRIMQEMGLDLKTVKAGKANMFLSPVFRKTFVHMNKVVLELYDTDGAQGAARGAGIGAGVFANESEAFAGLELLETIEPNENFYEQYEEVYNLWKERLEAIQKIEL</sequence>
<evidence type="ECO:0000259" key="4">
    <source>
        <dbReference type="Pfam" id="PF00370"/>
    </source>
</evidence>
<evidence type="ECO:0000256" key="2">
    <source>
        <dbReference type="ARBA" id="ARBA00022679"/>
    </source>
</evidence>
<dbReference type="PIRSF" id="PIRSF000538">
    <property type="entry name" value="GlpK"/>
    <property type="match status" value="1"/>
</dbReference>
<protein>
    <submittedName>
        <fullName evidence="5">FGGY family carbohydrate kinase</fullName>
    </submittedName>
</protein>
<dbReference type="Pfam" id="PF00370">
    <property type="entry name" value="FGGY_N"/>
    <property type="match status" value="1"/>
</dbReference>
<evidence type="ECO:0000313" key="5">
    <source>
        <dbReference type="EMBL" id="UZD23826.1"/>
    </source>
</evidence>
<dbReference type="InterPro" id="IPR050406">
    <property type="entry name" value="FGGY_Carb_Kinase"/>
</dbReference>
<dbReference type="CDD" id="cd07809">
    <property type="entry name" value="ASKHA_NBD_FGGY_BaXK-like"/>
    <property type="match status" value="1"/>
</dbReference>
<keyword evidence="6" id="KW-1185">Reference proteome</keyword>
<evidence type="ECO:0000256" key="1">
    <source>
        <dbReference type="ARBA" id="ARBA00009156"/>
    </source>
</evidence>
<dbReference type="EMBL" id="CP110226">
    <property type="protein sequence ID" value="UZD23826.1"/>
    <property type="molecule type" value="Genomic_DNA"/>
</dbReference>
<evidence type="ECO:0000256" key="3">
    <source>
        <dbReference type="ARBA" id="ARBA00022777"/>
    </source>
</evidence>
<name>A0ABY6MJ57_9BACT</name>
<dbReference type="SUPFAM" id="SSF53067">
    <property type="entry name" value="Actin-like ATPase domain"/>
    <property type="match status" value="2"/>
</dbReference>
<comment type="similarity">
    <text evidence="1">Belongs to the FGGY kinase family.</text>
</comment>
<gene>
    <name evidence="5" type="ORF">OM944_04870</name>
</gene>